<keyword evidence="9" id="KW-1185">Reference proteome</keyword>
<comment type="subcellular location">
    <subcellularLocation>
        <location evidence="1">Cell membrane</location>
        <topology evidence="1">Multi-pass membrane protein</topology>
    </subcellularLocation>
</comment>
<feature type="transmembrane region" description="Helical" evidence="7">
    <location>
        <begin position="235"/>
        <end position="255"/>
    </location>
</feature>
<accession>A0A5B8UJK2</accession>
<dbReference type="Gene3D" id="1.10.3860.10">
    <property type="entry name" value="Sodium:dicarboxylate symporter"/>
    <property type="match status" value="1"/>
</dbReference>
<keyword evidence="6 7" id="KW-0472">Membrane</keyword>
<keyword evidence="3" id="KW-1003">Cell membrane</keyword>
<keyword evidence="4 7" id="KW-0812">Transmembrane</keyword>
<feature type="transmembrane region" description="Helical" evidence="7">
    <location>
        <begin position="436"/>
        <end position="459"/>
    </location>
</feature>
<feature type="transmembrane region" description="Helical" evidence="7">
    <location>
        <begin position="407"/>
        <end position="424"/>
    </location>
</feature>
<feature type="transmembrane region" description="Helical" evidence="7">
    <location>
        <begin position="276"/>
        <end position="295"/>
    </location>
</feature>
<dbReference type="GO" id="GO:0006835">
    <property type="term" value="P:dicarboxylic acid transport"/>
    <property type="evidence" value="ECO:0007669"/>
    <property type="project" value="TreeGrafter"/>
</dbReference>
<name>A0A5B8UJK2_9BACT</name>
<dbReference type="SUPFAM" id="SSF118215">
    <property type="entry name" value="Proton glutamate symport protein"/>
    <property type="match status" value="1"/>
</dbReference>
<feature type="transmembrane region" description="Helical" evidence="7">
    <location>
        <begin position="164"/>
        <end position="186"/>
    </location>
</feature>
<feature type="transmembrane region" description="Helical" evidence="7">
    <location>
        <begin position="377"/>
        <end position="401"/>
    </location>
</feature>
<sequence>MKKKSRLTTYIFLAMILGVLTGYLFNRFGGGHQISYTAKADYTGADTLRINTSSGTVTQVLFVVKDSAQYRKVKDSVPAVRVAVGGKETIVQSADRVESIQAVPKNGVAEITAQKTFADYVKLLSTIFIRLVQMIISPLVFTTLVVGIAKLGDLKTVGRVGGKAILWFITASLVSLFIGMILVNYFQPGQYISLSQADVAGVEALKGGQKAFSAQNFVEHVIPKSFVEAMANNEMLQLVVFSVFFGVAASAIGDYTKPLIKALEIASHIILKMVNYVMNFAPLGVFGAIAAVVATKGLGIFNFYFKYFAFFLLGIAVLWVVLIGVGFLVLQRRMPELLKRIGSPMLVAFSTTSSEAVFPKLTEELERFGCRDRIVSFVLPLGYSFNLDGSMMYMTFASLAIAQAYQVHMPIETQIVMLLVLMLTSKGIAGVPRASLVVVLATCAMFNIPPIGVALILPIDHFCDMFRTMTNVLGNALATSVVSKWEGELKGSSSQLAINNMQEESVG</sequence>
<feature type="transmembrane region" description="Helical" evidence="7">
    <location>
        <begin position="127"/>
        <end position="152"/>
    </location>
</feature>
<dbReference type="InterPro" id="IPR001991">
    <property type="entry name" value="Na-dicarboxylate_symporter"/>
</dbReference>
<keyword evidence="5 7" id="KW-1133">Transmembrane helix</keyword>
<dbReference type="AlphaFoldDB" id="A0A5B8UJK2"/>
<gene>
    <name evidence="8" type="ORF">FSB75_10170</name>
</gene>
<dbReference type="Proteomes" id="UP000321204">
    <property type="component" value="Chromosome"/>
</dbReference>
<protein>
    <submittedName>
        <fullName evidence="8">Dicarboxylate/amino acid:cation symporter</fullName>
    </submittedName>
</protein>
<organism evidence="8 9">
    <name type="scientific">Flavisolibacter ginsenosidimutans</name>
    <dbReference type="NCBI Taxonomy" id="661481"/>
    <lineage>
        <taxon>Bacteria</taxon>
        <taxon>Pseudomonadati</taxon>
        <taxon>Bacteroidota</taxon>
        <taxon>Chitinophagia</taxon>
        <taxon>Chitinophagales</taxon>
        <taxon>Chitinophagaceae</taxon>
        <taxon>Flavisolibacter</taxon>
    </lineage>
</organism>
<dbReference type="Pfam" id="PF00375">
    <property type="entry name" value="SDF"/>
    <property type="match status" value="1"/>
</dbReference>
<keyword evidence="2" id="KW-0813">Transport</keyword>
<evidence type="ECO:0000256" key="3">
    <source>
        <dbReference type="ARBA" id="ARBA00022475"/>
    </source>
</evidence>
<dbReference type="GO" id="GO:0015293">
    <property type="term" value="F:symporter activity"/>
    <property type="evidence" value="ECO:0007669"/>
    <property type="project" value="UniProtKB-KW"/>
</dbReference>
<feature type="transmembrane region" description="Helical" evidence="7">
    <location>
        <begin position="307"/>
        <end position="330"/>
    </location>
</feature>
<evidence type="ECO:0000256" key="5">
    <source>
        <dbReference type="ARBA" id="ARBA00022989"/>
    </source>
</evidence>
<dbReference type="InterPro" id="IPR036458">
    <property type="entry name" value="Na:dicarbo_symporter_sf"/>
</dbReference>
<dbReference type="PANTHER" id="PTHR42865">
    <property type="entry name" value="PROTON/GLUTAMATE-ASPARTATE SYMPORTER"/>
    <property type="match status" value="1"/>
</dbReference>
<dbReference type="OrthoDB" id="9768885at2"/>
<evidence type="ECO:0000313" key="8">
    <source>
        <dbReference type="EMBL" id="QEC56240.1"/>
    </source>
</evidence>
<evidence type="ECO:0000256" key="6">
    <source>
        <dbReference type="ARBA" id="ARBA00023136"/>
    </source>
</evidence>
<evidence type="ECO:0000313" key="9">
    <source>
        <dbReference type="Proteomes" id="UP000321204"/>
    </source>
</evidence>
<evidence type="ECO:0000256" key="7">
    <source>
        <dbReference type="SAM" id="Phobius"/>
    </source>
</evidence>
<evidence type="ECO:0000256" key="2">
    <source>
        <dbReference type="ARBA" id="ARBA00022448"/>
    </source>
</evidence>
<dbReference type="PRINTS" id="PR00173">
    <property type="entry name" value="EDTRNSPORT"/>
</dbReference>
<dbReference type="EMBL" id="CP042433">
    <property type="protein sequence ID" value="QEC56240.1"/>
    <property type="molecule type" value="Genomic_DNA"/>
</dbReference>
<dbReference type="KEGG" id="fgg:FSB75_10170"/>
<feature type="transmembrane region" description="Helical" evidence="7">
    <location>
        <begin position="7"/>
        <end position="25"/>
    </location>
</feature>
<dbReference type="PANTHER" id="PTHR42865:SF7">
    <property type="entry name" value="PROTON_GLUTAMATE-ASPARTATE SYMPORTER"/>
    <property type="match status" value="1"/>
</dbReference>
<proteinExistence type="predicted"/>
<evidence type="ECO:0000256" key="4">
    <source>
        <dbReference type="ARBA" id="ARBA00022692"/>
    </source>
</evidence>
<dbReference type="RefSeq" id="WP_146786552.1">
    <property type="nucleotide sequence ID" value="NZ_BAABIO010000001.1"/>
</dbReference>
<evidence type="ECO:0000256" key="1">
    <source>
        <dbReference type="ARBA" id="ARBA00004651"/>
    </source>
</evidence>
<reference evidence="8 9" key="1">
    <citation type="journal article" date="2015" name="Int. J. Syst. Evol. Microbiol.">
        <title>Flavisolibacter ginsenosidimutans sp. nov., with ginsenoside-converting activity isolated from soil used for cultivating ginseng.</title>
        <authorList>
            <person name="Zhao Y."/>
            <person name="Liu Q."/>
            <person name="Kang M.S."/>
            <person name="Jin F."/>
            <person name="Yu H."/>
            <person name="Im W.T."/>
        </authorList>
    </citation>
    <scope>NUCLEOTIDE SEQUENCE [LARGE SCALE GENOMIC DNA]</scope>
    <source>
        <strain evidence="8 9">Gsoil 636</strain>
    </source>
</reference>
<dbReference type="GO" id="GO:0005886">
    <property type="term" value="C:plasma membrane"/>
    <property type="evidence" value="ECO:0007669"/>
    <property type="project" value="UniProtKB-SubCell"/>
</dbReference>